<evidence type="ECO:0000256" key="1">
    <source>
        <dbReference type="SAM" id="MobiDB-lite"/>
    </source>
</evidence>
<evidence type="ECO:0000313" key="3">
    <source>
        <dbReference type="Proteomes" id="UP001295423"/>
    </source>
</evidence>
<feature type="compositionally biased region" description="Acidic residues" evidence="1">
    <location>
        <begin position="653"/>
        <end position="662"/>
    </location>
</feature>
<sequence>MSNNQDDAKAFFRQYAAEIAEALREQDDGPRVSSVEESVPELYRSLCFDEPIIDGTSANFSVVVSALSRQLVSSSSPYALSDRLVNGVLYLSKQSTNSKTQNETAKNQDSIAIAKLAFSVFVKVPLNICENINNIAAVRKYLGSYKGNLSRMTVAIDNVASGENPINDAKIDQAVKQLSDGLSGAAISPSDNKTDDNSLGEVWAVESDPSDYDYGEGAPEYPLQSSFQFQEDDWLDPKRLSKPDPTLLLGQAQFAVGSLLKHASYNVLEPLFSLSEKEVKSFTTDLSHLIFNLLQPKSPLANDEPNMDAALQDAILTPLWVLRDAAIYSLSKKQQQQGLDSTYLDVLHTLLAVDQAHLEDVGGAVPSSQKRTDLCTASIVGLSALSSWCGMAEISTQSTISSVIDAMNDLSHVIERASDRYKNNLLHSVIPMLELLSGITYEKAKSIPANPKIAQALLNSGFLRQLLLVGLSGDLSTTQSFHHALWGLSVAHPTTVGKYVARFPETKDLVRHYLVTKDSTPKQCVASVLWNGFGWIHMDASTAQTAPRVVWKTKAAQQKAVSPPLTKDECLEVCQKAWTQLCQLVASSLQTADKDLEAASEALDEWDRLFSFVSVHAVSPSFHQLLDESQIQSVAKVLSSIPQPEKPELEPLVAEEAEGGTDPDDKRKKPKSTHHLVLSRARKIIKQYTLFFQGRAGSSKTD</sequence>
<keyword evidence="3" id="KW-1185">Reference proteome</keyword>
<dbReference type="EMBL" id="CAKOGP040001668">
    <property type="protein sequence ID" value="CAJ1946244.1"/>
    <property type="molecule type" value="Genomic_DNA"/>
</dbReference>
<gene>
    <name evidence="2" type="ORF">CYCCA115_LOCUS10385</name>
</gene>
<proteinExistence type="predicted"/>
<name>A0AAD2FL68_9STRA</name>
<comment type="caution">
    <text evidence="2">The sequence shown here is derived from an EMBL/GenBank/DDBJ whole genome shotgun (WGS) entry which is preliminary data.</text>
</comment>
<reference evidence="2" key="1">
    <citation type="submission" date="2023-08" db="EMBL/GenBank/DDBJ databases">
        <authorList>
            <person name="Audoor S."/>
            <person name="Bilcke G."/>
        </authorList>
    </citation>
    <scope>NUCLEOTIDE SEQUENCE</scope>
</reference>
<evidence type="ECO:0000313" key="2">
    <source>
        <dbReference type="EMBL" id="CAJ1946244.1"/>
    </source>
</evidence>
<organism evidence="2 3">
    <name type="scientific">Cylindrotheca closterium</name>
    <dbReference type="NCBI Taxonomy" id="2856"/>
    <lineage>
        <taxon>Eukaryota</taxon>
        <taxon>Sar</taxon>
        <taxon>Stramenopiles</taxon>
        <taxon>Ochrophyta</taxon>
        <taxon>Bacillariophyta</taxon>
        <taxon>Bacillariophyceae</taxon>
        <taxon>Bacillariophycidae</taxon>
        <taxon>Bacillariales</taxon>
        <taxon>Bacillariaceae</taxon>
        <taxon>Cylindrotheca</taxon>
    </lineage>
</organism>
<protein>
    <submittedName>
        <fullName evidence="2">Uncharacterized protein</fullName>
    </submittedName>
</protein>
<feature type="region of interest" description="Disordered" evidence="1">
    <location>
        <begin position="645"/>
        <end position="676"/>
    </location>
</feature>
<dbReference type="Proteomes" id="UP001295423">
    <property type="component" value="Unassembled WGS sequence"/>
</dbReference>
<accession>A0AAD2FL68</accession>
<dbReference type="AlphaFoldDB" id="A0AAD2FL68"/>